<keyword evidence="1" id="KW-0472">Membrane</keyword>
<feature type="transmembrane region" description="Helical" evidence="1">
    <location>
        <begin position="12"/>
        <end position="31"/>
    </location>
</feature>
<dbReference type="EMBL" id="JBCPYA010000009">
    <property type="protein sequence ID" value="MEN2472539.1"/>
    <property type="molecule type" value="Genomic_DNA"/>
</dbReference>
<evidence type="ECO:0000256" key="1">
    <source>
        <dbReference type="SAM" id="Phobius"/>
    </source>
</evidence>
<dbReference type="Proteomes" id="UP001466933">
    <property type="component" value="Unassembled WGS sequence"/>
</dbReference>
<accession>A0ABU9WKF7</accession>
<keyword evidence="1" id="KW-0812">Transmembrane</keyword>
<name>A0ABU9WKF7_9BURK</name>
<gene>
    <name evidence="2" type="ORF">VOI36_21770</name>
</gene>
<sequence length="169" mass="19303">MKSLQVASGDFVRYFVMFFVVLMGCGSPVFAGGSRSIVYEDSYIWYLSERLANQHMGIIFKEDLPLDVDYQLRWETALFYHHRLIECDGPLDEIAQKLNGAWEFYADKDYSVGELLHFLGRTDKDVWLILNGWNAKVLPKLAEVMGSGGVSSVFPSCINKNYVMPIVRD</sequence>
<dbReference type="PROSITE" id="PS51257">
    <property type="entry name" value="PROKAR_LIPOPROTEIN"/>
    <property type="match status" value="1"/>
</dbReference>
<evidence type="ECO:0000313" key="3">
    <source>
        <dbReference type="Proteomes" id="UP001466933"/>
    </source>
</evidence>
<keyword evidence="1" id="KW-1133">Transmembrane helix</keyword>
<evidence type="ECO:0008006" key="4">
    <source>
        <dbReference type="Google" id="ProtNLM"/>
    </source>
</evidence>
<protein>
    <recommendedName>
        <fullName evidence="4">Lipoprotein</fullName>
    </recommendedName>
</protein>
<dbReference type="RefSeq" id="WP_343493454.1">
    <property type="nucleotide sequence ID" value="NZ_JBCPYA010000009.1"/>
</dbReference>
<comment type="caution">
    <text evidence="2">The sequence shown here is derived from an EMBL/GenBank/DDBJ whole genome shotgun (WGS) entry which is preliminary data.</text>
</comment>
<organism evidence="2 3">
    <name type="scientific">Burkholderia theae</name>
    <dbReference type="NCBI Taxonomy" id="3143496"/>
    <lineage>
        <taxon>Bacteria</taxon>
        <taxon>Pseudomonadati</taxon>
        <taxon>Pseudomonadota</taxon>
        <taxon>Betaproteobacteria</taxon>
        <taxon>Burkholderiales</taxon>
        <taxon>Burkholderiaceae</taxon>
        <taxon>Burkholderia</taxon>
    </lineage>
</organism>
<evidence type="ECO:0000313" key="2">
    <source>
        <dbReference type="EMBL" id="MEN2472539.1"/>
    </source>
</evidence>
<proteinExistence type="predicted"/>
<reference evidence="2 3" key="1">
    <citation type="submission" date="2024-05" db="EMBL/GenBank/DDBJ databases">
        <title>Burkholderia sp. Nov. a novel bacteria isolated from rhizosphere soil of Camellia sinensis.</title>
        <authorList>
            <person name="Dong Y."/>
        </authorList>
    </citation>
    <scope>NUCLEOTIDE SEQUENCE [LARGE SCALE GENOMIC DNA]</scope>
    <source>
        <strain evidence="2 3">GS2Y</strain>
    </source>
</reference>
<keyword evidence="3" id="KW-1185">Reference proteome</keyword>